<evidence type="ECO:0000313" key="4">
    <source>
        <dbReference type="Proteomes" id="UP000799437"/>
    </source>
</evidence>
<dbReference type="Proteomes" id="UP000799437">
    <property type="component" value="Unassembled WGS sequence"/>
</dbReference>
<keyword evidence="2" id="KW-0472">Membrane</keyword>
<reference evidence="3" key="1">
    <citation type="journal article" date="2020" name="Stud. Mycol.">
        <title>101 Dothideomycetes genomes: a test case for predicting lifestyles and emergence of pathogens.</title>
        <authorList>
            <person name="Haridas S."/>
            <person name="Albert R."/>
            <person name="Binder M."/>
            <person name="Bloem J."/>
            <person name="Labutti K."/>
            <person name="Salamov A."/>
            <person name="Andreopoulos B."/>
            <person name="Baker S."/>
            <person name="Barry K."/>
            <person name="Bills G."/>
            <person name="Bluhm B."/>
            <person name="Cannon C."/>
            <person name="Castanera R."/>
            <person name="Culley D."/>
            <person name="Daum C."/>
            <person name="Ezra D."/>
            <person name="Gonzalez J."/>
            <person name="Henrissat B."/>
            <person name="Kuo A."/>
            <person name="Liang C."/>
            <person name="Lipzen A."/>
            <person name="Lutzoni F."/>
            <person name="Magnuson J."/>
            <person name="Mondo S."/>
            <person name="Nolan M."/>
            <person name="Ohm R."/>
            <person name="Pangilinan J."/>
            <person name="Park H.-J."/>
            <person name="Ramirez L."/>
            <person name="Alfaro M."/>
            <person name="Sun H."/>
            <person name="Tritt A."/>
            <person name="Yoshinaga Y."/>
            <person name="Zwiers L.-H."/>
            <person name="Turgeon B."/>
            <person name="Goodwin S."/>
            <person name="Spatafora J."/>
            <person name="Crous P."/>
            <person name="Grigoriev I."/>
        </authorList>
    </citation>
    <scope>NUCLEOTIDE SEQUENCE</scope>
    <source>
        <strain evidence="3">CBS 121739</strain>
    </source>
</reference>
<evidence type="ECO:0000313" key="3">
    <source>
        <dbReference type="EMBL" id="KAF2759321.1"/>
    </source>
</evidence>
<proteinExistence type="predicted"/>
<feature type="transmembrane region" description="Helical" evidence="2">
    <location>
        <begin position="162"/>
        <end position="184"/>
    </location>
</feature>
<feature type="region of interest" description="Disordered" evidence="1">
    <location>
        <begin position="1"/>
        <end position="47"/>
    </location>
</feature>
<dbReference type="GeneID" id="54487946"/>
<evidence type="ECO:0000256" key="2">
    <source>
        <dbReference type="SAM" id="Phobius"/>
    </source>
</evidence>
<gene>
    <name evidence="3" type="ORF">EJ05DRAFT_499734</name>
</gene>
<feature type="compositionally biased region" description="Low complexity" evidence="1">
    <location>
        <begin position="1"/>
        <end position="17"/>
    </location>
</feature>
<dbReference type="RefSeq" id="XP_033601772.1">
    <property type="nucleotide sequence ID" value="XM_033746892.1"/>
</dbReference>
<accession>A0A6A6WDY1</accession>
<dbReference type="AlphaFoldDB" id="A0A6A6WDY1"/>
<keyword evidence="2" id="KW-1133">Transmembrane helix</keyword>
<protein>
    <submittedName>
        <fullName evidence="3">Uncharacterized protein</fullName>
    </submittedName>
</protein>
<name>A0A6A6WDY1_9PEZI</name>
<feature type="transmembrane region" description="Helical" evidence="2">
    <location>
        <begin position="53"/>
        <end position="73"/>
    </location>
</feature>
<keyword evidence="4" id="KW-1185">Reference proteome</keyword>
<dbReference type="EMBL" id="ML996570">
    <property type="protein sequence ID" value="KAF2759321.1"/>
    <property type="molecule type" value="Genomic_DNA"/>
</dbReference>
<feature type="compositionally biased region" description="Low complexity" evidence="1">
    <location>
        <begin position="118"/>
        <end position="128"/>
    </location>
</feature>
<organism evidence="3 4">
    <name type="scientific">Pseudovirgaria hyperparasitica</name>
    <dbReference type="NCBI Taxonomy" id="470096"/>
    <lineage>
        <taxon>Eukaryota</taxon>
        <taxon>Fungi</taxon>
        <taxon>Dikarya</taxon>
        <taxon>Ascomycota</taxon>
        <taxon>Pezizomycotina</taxon>
        <taxon>Dothideomycetes</taxon>
        <taxon>Dothideomycetes incertae sedis</taxon>
        <taxon>Acrospermales</taxon>
        <taxon>Acrospermaceae</taxon>
        <taxon>Pseudovirgaria</taxon>
    </lineage>
</organism>
<feature type="region of interest" description="Disordered" evidence="1">
    <location>
        <begin position="111"/>
        <end position="137"/>
    </location>
</feature>
<evidence type="ECO:0000256" key="1">
    <source>
        <dbReference type="SAM" id="MobiDB-lite"/>
    </source>
</evidence>
<keyword evidence="2" id="KW-0812">Transmembrane</keyword>
<sequence>MATTTTTAATHHTPSSSPRRRARASDPFLSLPITPPPTSTTDQPTTETPKQALIIKLLLTPLLTTTFILSLLYTNTRDRTIRASHAPHATKPPSLFSSIFSSSSSSLAAAEPYQRPADSTWDVDSTGSGDDGKKGGDVWVMRKKHRKMARLQIGDALEGMRVVVRVLGVLGCAAVVVLGVWGWGVWMRWG</sequence>